<dbReference type="EMBL" id="SLXU01000030">
    <property type="protein sequence ID" value="TCP58387.1"/>
    <property type="molecule type" value="Genomic_DNA"/>
</dbReference>
<reference evidence="1 2" key="1">
    <citation type="submission" date="2019-03" db="EMBL/GenBank/DDBJ databases">
        <title>Genomic Encyclopedia of Type Strains, Phase IV (KMG-IV): sequencing the most valuable type-strain genomes for metagenomic binning, comparative biology and taxonomic classification.</title>
        <authorList>
            <person name="Goeker M."/>
        </authorList>
    </citation>
    <scope>NUCLEOTIDE SEQUENCE [LARGE SCALE GENOMIC DNA]</scope>
    <source>
        <strain evidence="1 2">DSM 24766</strain>
    </source>
</reference>
<sequence length="150" mass="16958">MALEREIRAGRSVASDLVRIAPLLNSMEPGAPGCDYPRLRLLAILSLYRADLLARRLNISPSGPSDNLELLLARGDAMRRLQAVLQCAPRDGDMWLRLAIVGRSLNLPPEKVEAYLRQSFMTAPFEDWIARRRHSFFPDHPFTPMPTPPR</sequence>
<proteinExistence type="predicted"/>
<evidence type="ECO:0000313" key="1">
    <source>
        <dbReference type="EMBL" id="TCP58387.1"/>
    </source>
</evidence>
<name>A0A4R2R8X8_9RHOB</name>
<protein>
    <submittedName>
        <fullName evidence="1">Uncharacterized protein</fullName>
    </submittedName>
</protein>
<accession>A0A4R2R8X8</accession>
<keyword evidence="2" id="KW-1185">Reference proteome</keyword>
<dbReference type="Proteomes" id="UP000295050">
    <property type="component" value="Unassembled WGS sequence"/>
</dbReference>
<gene>
    <name evidence="1" type="ORF">EV663_13010</name>
</gene>
<organism evidence="1 2">
    <name type="scientific">Rhodovulum bhavnagarense</name>
    <dbReference type="NCBI Taxonomy" id="992286"/>
    <lineage>
        <taxon>Bacteria</taxon>
        <taxon>Pseudomonadati</taxon>
        <taxon>Pseudomonadota</taxon>
        <taxon>Alphaproteobacteria</taxon>
        <taxon>Rhodobacterales</taxon>
        <taxon>Paracoccaceae</taxon>
        <taxon>Rhodovulum</taxon>
    </lineage>
</organism>
<dbReference type="AlphaFoldDB" id="A0A4R2R8X8"/>
<comment type="caution">
    <text evidence="1">The sequence shown here is derived from an EMBL/GenBank/DDBJ whole genome shotgun (WGS) entry which is preliminary data.</text>
</comment>
<evidence type="ECO:0000313" key="2">
    <source>
        <dbReference type="Proteomes" id="UP000295050"/>
    </source>
</evidence>